<sequence>MLRGVALAAALLVPGWAAAQEPAAIDRLMGEMYPQLDTLYKDLHAHPELGFAETRTAARLAKELRSLGFEVTEQVGKTGVVALLRNGTGPTVMVRTDMDALPMEEKTGLSYASRAKTTWNGRETFVAHSCGHDVHMAAWVGVARTLSALKSQWRGTLMLIAQPAEETGAGARAMLADGLFTRFPKPDVALALHTDPRPIGTVSYAVGPMTSAANEVQITFKGRGGHGSAPHKALDPVMIAARFIVDVQSVVSRDKDPMEFGVVTIGAMQAGSSGNIIPDRVVLRGTIRSYAPAVRAQLLDGVRRVALASAAAAGAPEPDISLPDTSSATINNPAVVAKVESVLKAALGADNVARTPPLTTSEDFAEYGAEGVPSMFFLVGVTDPQEVAASQRPGGKPLVFNHSPQFAPLPEPSIKTGVKAMSLAALGFLGKP</sequence>
<evidence type="ECO:0000313" key="6">
    <source>
        <dbReference type="Proteomes" id="UP000029567"/>
    </source>
</evidence>
<feature type="binding site" evidence="2">
    <location>
        <position position="166"/>
    </location>
    <ligand>
        <name>Mn(2+)</name>
        <dbReference type="ChEBI" id="CHEBI:29035"/>
        <label>2</label>
    </ligand>
</feature>
<keyword evidence="2" id="KW-0479">Metal-binding</keyword>
<dbReference type="PANTHER" id="PTHR11014:SF63">
    <property type="entry name" value="METALLOPEPTIDASE, PUTATIVE (AFU_ORTHOLOGUE AFUA_6G09600)-RELATED"/>
    <property type="match status" value="1"/>
</dbReference>
<evidence type="ECO:0000256" key="2">
    <source>
        <dbReference type="PIRSR" id="PIRSR005962-1"/>
    </source>
</evidence>
<dbReference type="PANTHER" id="PTHR11014">
    <property type="entry name" value="PEPTIDASE M20 FAMILY MEMBER"/>
    <property type="match status" value="1"/>
</dbReference>
<dbReference type="Gene3D" id="3.40.630.10">
    <property type="entry name" value="Zn peptidases"/>
    <property type="match status" value="1"/>
</dbReference>
<evidence type="ECO:0000313" key="5">
    <source>
        <dbReference type="EMBL" id="KGG84616.1"/>
    </source>
</evidence>
<feature type="binding site" evidence="2">
    <location>
        <position position="402"/>
    </location>
    <ligand>
        <name>Mn(2+)</name>
        <dbReference type="ChEBI" id="CHEBI:29035"/>
        <label>2</label>
    </ligand>
</feature>
<dbReference type="SUPFAM" id="SSF55031">
    <property type="entry name" value="Bacterial exopeptidase dimerisation domain"/>
    <property type="match status" value="1"/>
</dbReference>
<keyword evidence="2" id="KW-0464">Manganese</keyword>
<dbReference type="GO" id="GO:0046872">
    <property type="term" value="F:metal ion binding"/>
    <property type="evidence" value="ECO:0007669"/>
    <property type="project" value="UniProtKB-KW"/>
</dbReference>
<keyword evidence="3" id="KW-0732">Signal</keyword>
<evidence type="ECO:0000259" key="4">
    <source>
        <dbReference type="Pfam" id="PF07687"/>
    </source>
</evidence>
<dbReference type="NCBIfam" id="TIGR01891">
    <property type="entry name" value="amidohydrolases"/>
    <property type="match status" value="1"/>
</dbReference>
<protein>
    <submittedName>
        <fullName evidence="5">Peptidase M20</fullName>
    </submittedName>
</protein>
<comment type="caution">
    <text evidence="5">The sequence shown here is derived from an EMBL/GenBank/DDBJ whole genome shotgun (WGS) entry which is preliminary data.</text>
</comment>
<keyword evidence="1" id="KW-0378">Hydrolase</keyword>
<evidence type="ECO:0000256" key="1">
    <source>
        <dbReference type="ARBA" id="ARBA00022801"/>
    </source>
</evidence>
<dbReference type="Pfam" id="PF01546">
    <property type="entry name" value="Peptidase_M20"/>
    <property type="match status" value="1"/>
</dbReference>
<feature type="binding site" evidence="2">
    <location>
        <position position="132"/>
    </location>
    <ligand>
        <name>Mn(2+)</name>
        <dbReference type="ChEBI" id="CHEBI:29035"/>
        <label>2</label>
    </ligand>
</feature>
<dbReference type="Proteomes" id="UP000029567">
    <property type="component" value="Unassembled WGS sequence"/>
</dbReference>
<comment type="cofactor">
    <cofactor evidence="2">
        <name>Mn(2+)</name>
        <dbReference type="ChEBI" id="CHEBI:29035"/>
    </cofactor>
    <text evidence="2">The Mn(2+) ion enhances activity.</text>
</comment>
<gene>
    <name evidence="5" type="ORF">P245_23830</name>
</gene>
<feature type="binding site" evidence="2">
    <location>
        <position position="193"/>
    </location>
    <ligand>
        <name>Mn(2+)</name>
        <dbReference type="ChEBI" id="CHEBI:29035"/>
        <label>2</label>
    </ligand>
</feature>
<dbReference type="InterPro" id="IPR011650">
    <property type="entry name" value="Peptidase_M20_dimer"/>
</dbReference>
<name>A0A0E3BW53_9BURK</name>
<dbReference type="InterPro" id="IPR002933">
    <property type="entry name" value="Peptidase_M20"/>
</dbReference>
<feature type="signal peptide" evidence="3">
    <location>
        <begin position="1"/>
        <end position="19"/>
    </location>
</feature>
<dbReference type="GO" id="GO:0050118">
    <property type="term" value="F:N-acetyldiaminopimelate deacetylase activity"/>
    <property type="evidence" value="ECO:0007669"/>
    <property type="project" value="UniProtKB-ARBA"/>
</dbReference>
<dbReference type="GO" id="GO:0019877">
    <property type="term" value="P:diaminopimelate biosynthetic process"/>
    <property type="evidence" value="ECO:0007669"/>
    <property type="project" value="UniProtKB-ARBA"/>
</dbReference>
<reference evidence="5 6" key="1">
    <citation type="submission" date="2013-09" db="EMBL/GenBank/DDBJ databases">
        <title>High correlation between genotypes and phenotypes of environmental bacteria Comamonas testosteroni strains.</title>
        <authorList>
            <person name="Liu L."/>
            <person name="Zhu W."/>
            <person name="Xia X."/>
            <person name="Xu B."/>
            <person name="Luo M."/>
            <person name="Wang G."/>
        </authorList>
    </citation>
    <scope>NUCLEOTIDE SEQUENCE [LARGE SCALE GENOMIC DNA]</scope>
    <source>
        <strain evidence="5 6">JL14</strain>
    </source>
</reference>
<organism evidence="5 6">
    <name type="scientific">Comamonas thiooxydans</name>
    <dbReference type="NCBI Taxonomy" id="363952"/>
    <lineage>
        <taxon>Bacteria</taxon>
        <taxon>Pseudomonadati</taxon>
        <taxon>Pseudomonadota</taxon>
        <taxon>Betaproteobacteria</taxon>
        <taxon>Burkholderiales</taxon>
        <taxon>Comamonadaceae</taxon>
        <taxon>Comamonas</taxon>
    </lineage>
</organism>
<proteinExistence type="predicted"/>
<dbReference type="SUPFAM" id="SSF53187">
    <property type="entry name" value="Zn-dependent exopeptidases"/>
    <property type="match status" value="1"/>
</dbReference>
<dbReference type="Gene3D" id="3.30.70.360">
    <property type="match status" value="1"/>
</dbReference>
<dbReference type="Pfam" id="PF07687">
    <property type="entry name" value="M20_dimer"/>
    <property type="match status" value="1"/>
</dbReference>
<dbReference type="InterPro" id="IPR017439">
    <property type="entry name" value="Amidohydrolase"/>
</dbReference>
<feature type="domain" description="Peptidase M20 dimerisation" evidence="4">
    <location>
        <begin position="215"/>
        <end position="303"/>
    </location>
</feature>
<dbReference type="AlphaFoldDB" id="A0A0E3BW53"/>
<dbReference type="InterPro" id="IPR036264">
    <property type="entry name" value="Bact_exopeptidase_dim_dom"/>
</dbReference>
<feature type="binding site" evidence="2">
    <location>
        <position position="130"/>
    </location>
    <ligand>
        <name>Mn(2+)</name>
        <dbReference type="ChEBI" id="CHEBI:29035"/>
        <label>2</label>
    </ligand>
</feature>
<dbReference type="FunFam" id="3.30.70.360:FF:000001">
    <property type="entry name" value="N-acetyldiaminopimelate deacetylase"/>
    <property type="match status" value="1"/>
</dbReference>
<dbReference type="EMBL" id="AWTN01000127">
    <property type="protein sequence ID" value="KGG84616.1"/>
    <property type="molecule type" value="Genomic_DNA"/>
</dbReference>
<accession>A0A0E3BW53</accession>
<evidence type="ECO:0000256" key="3">
    <source>
        <dbReference type="SAM" id="SignalP"/>
    </source>
</evidence>
<dbReference type="PIRSF" id="PIRSF005962">
    <property type="entry name" value="Pept_M20D_amidohydro"/>
    <property type="match status" value="1"/>
</dbReference>
<feature type="chain" id="PRO_5002409439" evidence="3">
    <location>
        <begin position="20"/>
        <end position="432"/>
    </location>
</feature>